<evidence type="ECO:0000313" key="2">
    <source>
        <dbReference type="EMBL" id="PTB48516.1"/>
    </source>
</evidence>
<protein>
    <submittedName>
        <fullName evidence="2">Uncharacterized protein</fullName>
    </submittedName>
</protein>
<dbReference type="GeneID" id="36629800"/>
<dbReference type="AlphaFoldDB" id="A0A2T3ZUM5"/>
<gene>
    <name evidence="2" type="ORF">M431DRAFT_546567</name>
</gene>
<feature type="transmembrane region" description="Helical" evidence="1">
    <location>
        <begin position="95"/>
        <end position="117"/>
    </location>
</feature>
<evidence type="ECO:0000256" key="1">
    <source>
        <dbReference type="SAM" id="Phobius"/>
    </source>
</evidence>
<proteinExistence type="predicted"/>
<accession>A0A2T3ZUM5</accession>
<evidence type="ECO:0000313" key="3">
    <source>
        <dbReference type="Proteomes" id="UP000241690"/>
    </source>
</evidence>
<reference evidence="2 3" key="1">
    <citation type="submission" date="2016-07" db="EMBL/GenBank/DDBJ databases">
        <title>Multiple horizontal gene transfer events from other fungi enriched the ability of initially mycotrophic Trichoderma (Ascomycota) to feed on dead plant biomass.</title>
        <authorList>
            <consortium name="DOE Joint Genome Institute"/>
            <person name="Aerts A."/>
            <person name="Atanasova L."/>
            <person name="Chenthamara K."/>
            <person name="Zhang J."/>
            <person name="Grujic M."/>
            <person name="Henrissat B."/>
            <person name="Kuo A."/>
            <person name="Salamov A."/>
            <person name="Lipzen A."/>
            <person name="Labutti K."/>
            <person name="Barry K."/>
            <person name="Miao Y."/>
            <person name="Rahimi M.J."/>
            <person name="Shen Q."/>
            <person name="Grigoriev I.V."/>
            <person name="Kubicek C.P."/>
            <person name="Druzhinina I.S."/>
        </authorList>
    </citation>
    <scope>NUCLEOTIDE SEQUENCE [LARGE SCALE GENOMIC DNA]</scope>
    <source>
        <strain evidence="2 3">CBS 226.95</strain>
    </source>
</reference>
<organism evidence="2 3">
    <name type="scientific">Trichoderma harzianum CBS 226.95</name>
    <dbReference type="NCBI Taxonomy" id="983964"/>
    <lineage>
        <taxon>Eukaryota</taxon>
        <taxon>Fungi</taxon>
        <taxon>Dikarya</taxon>
        <taxon>Ascomycota</taxon>
        <taxon>Pezizomycotina</taxon>
        <taxon>Sordariomycetes</taxon>
        <taxon>Hypocreomycetidae</taxon>
        <taxon>Hypocreales</taxon>
        <taxon>Hypocreaceae</taxon>
        <taxon>Trichoderma</taxon>
    </lineage>
</organism>
<sequence>MKTKANNTGTLSHDARLQLQLPLGLAWSMSSANRKPWRYAFVSAPRRGWLTRIGGSISKVIHPDGVVAGQSLVIQAKPSPGDAIKTGIIYYYRRAVLVLGIAGMAMYEYSTMLMMLAQPSSVLGSFGPSDGRGTRPEPVA</sequence>
<dbReference type="Proteomes" id="UP000241690">
    <property type="component" value="Unassembled WGS sequence"/>
</dbReference>
<keyword evidence="3" id="KW-1185">Reference proteome</keyword>
<name>A0A2T3ZUM5_TRIHA</name>
<dbReference type="RefSeq" id="XP_024768193.1">
    <property type="nucleotide sequence ID" value="XM_024921220.1"/>
</dbReference>
<dbReference type="EMBL" id="KZ679698">
    <property type="protein sequence ID" value="PTB48516.1"/>
    <property type="molecule type" value="Genomic_DNA"/>
</dbReference>
<keyword evidence="1" id="KW-1133">Transmembrane helix</keyword>
<keyword evidence="1" id="KW-0812">Transmembrane</keyword>
<keyword evidence="1" id="KW-0472">Membrane</keyword>